<keyword evidence="1" id="KW-0328">Glycosyltransferase</keyword>
<dbReference type="Proteomes" id="UP000827976">
    <property type="component" value="Chromosome 6"/>
</dbReference>
<organism evidence="1 2">
    <name type="scientific">Dioscorea alata</name>
    <name type="common">Purple yam</name>
    <dbReference type="NCBI Taxonomy" id="55571"/>
    <lineage>
        <taxon>Eukaryota</taxon>
        <taxon>Viridiplantae</taxon>
        <taxon>Streptophyta</taxon>
        <taxon>Embryophyta</taxon>
        <taxon>Tracheophyta</taxon>
        <taxon>Spermatophyta</taxon>
        <taxon>Magnoliopsida</taxon>
        <taxon>Liliopsida</taxon>
        <taxon>Dioscoreales</taxon>
        <taxon>Dioscoreaceae</taxon>
        <taxon>Dioscorea</taxon>
    </lineage>
</organism>
<evidence type="ECO:0000313" key="1">
    <source>
        <dbReference type="EMBL" id="KAH7679385.1"/>
    </source>
</evidence>
<reference evidence="2" key="1">
    <citation type="journal article" date="2022" name="Nat. Commun.">
        <title>Chromosome evolution and the genetic basis of agronomically important traits in greater yam.</title>
        <authorList>
            <person name="Bredeson J.V."/>
            <person name="Lyons J.B."/>
            <person name="Oniyinde I.O."/>
            <person name="Okereke N.R."/>
            <person name="Kolade O."/>
            <person name="Nnabue I."/>
            <person name="Nwadili C.O."/>
            <person name="Hribova E."/>
            <person name="Parker M."/>
            <person name="Nwogha J."/>
            <person name="Shu S."/>
            <person name="Carlson J."/>
            <person name="Kariba R."/>
            <person name="Muthemba S."/>
            <person name="Knop K."/>
            <person name="Barton G.J."/>
            <person name="Sherwood A.V."/>
            <person name="Lopez-Montes A."/>
            <person name="Asiedu R."/>
            <person name="Jamnadass R."/>
            <person name="Muchugi A."/>
            <person name="Goodstein D."/>
            <person name="Egesi C.N."/>
            <person name="Featherston J."/>
            <person name="Asfaw A."/>
            <person name="Simpson G.G."/>
            <person name="Dolezel J."/>
            <person name="Hendre P.S."/>
            <person name="Van Deynze A."/>
            <person name="Kumar P.L."/>
            <person name="Obidiegwu J.E."/>
            <person name="Bhattacharjee R."/>
            <person name="Rokhsar D.S."/>
        </authorList>
    </citation>
    <scope>NUCLEOTIDE SEQUENCE [LARGE SCALE GENOMIC DNA]</scope>
    <source>
        <strain evidence="2">cv. TDa95/00328</strain>
    </source>
</reference>
<protein>
    <submittedName>
        <fullName evidence="1">Peptidoglycan glycosyltransferase protein</fullName>
        <ecNumber evidence="1">2.4.1.129</ecNumber>
    </submittedName>
</protein>
<proteinExistence type="predicted"/>
<keyword evidence="2" id="KW-1185">Reference proteome</keyword>
<dbReference type="EC" id="2.4.1.129" evidence="1"/>
<keyword evidence="1" id="KW-0808">Transferase</keyword>
<comment type="caution">
    <text evidence="1">The sequence shown here is derived from an EMBL/GenBank/DDBJ whole genome shotgun (WGS) entry which is preliminary data.</text>
</comment>
<accession>A0ACB7VX53</accession>
<dbReference type="EMBL" id="CM037016">
    <property type="protein sequence ID" value="KAH7679385.1"/>
    <property type="molecule type" value="Genomic_DNA"/>
</dbReference>
<name>A0ACB7VX53_DIOAL</name>
<gene>
    <name evidence="1" type="ORF">IHE45_06G054800</name>
</gene>
<sequence>MLLLHLNSHFPSLASSSPSAKPRLTLLPSNCHPSSPKRSIPSSLVQSLSFGILPRHFREKWGHLMEESKEAESKVSKFPVHLIQAVVASEDQRFFYHLGVDPHGIARAVIRYPNGGGGSTITQQLVKGVFLSSERKISRKFVEGILSLILERRLSKSQILYSYLSKMYWGHGKFGIESASMFYFGKHPSFLTVGEAALLAGILPAPEILNPFTDPERGKASQRRVLRRMVAAGFLEMESALLIASQPLYLCNKGVKFNIKQGKTVNGTILSPTIQDLEQAGSTI</sequence>
<evidence type="ECO:0000313" key="2">
    <source>
        <dbReference type="Proteomes" id="UP000827976"/>
    </source>
</evidence>